<protein>
    <submittedName>
        <fullName evidence="1">Uncharacterized protein</fullName>
    </submittedName>
</protein>
<gene>
    <name evidence="1" type="ORF">DFQ12_1932</name>
</gene>
<dbReference type="AlphaFoldDB" id="A0A420BKG1"/>
<evidence type="ECO:0000313" key="2">
    <source>
        <dbReference type="Proteomes" id="UP000286246"/>
    </source>
</evidence>
<organism evidence="1 2">
    <name type="scientific">Sphingobacterium detergens</name>
    <dbReference type="NCBI Taxonomy" id="1145106"/>
    <lineage>
        <taxon>Bacteria</taxon>
        <taxon>Pseudomonadati</taxon>
        <taxon>Bacteroidota</taxon>
        <taxon>Sphingobacteriia</taxon>
        <taxon>Sphingobacteriales</taxon>
        <taxon>Sphingobacteriaceae</taxon>
        <taxon>Sphingobacterium</taxon>
    </lineage>
</organism>
<accession>A0A420BKG1</accession>
<sequence length="56" mass="6342">MSKENAEIKWKFLSKLLLAVPKTIKTSVLIQGLPQKVFDFLGQCILVANFFICQSL</sequence>
<dbReference type="RefSeq" id="WP_167457223.1">
    <property type="nucleotide sequence ID" value="NZ_RAPY01000001.1"/>
</dbReference>
<proteinExistence type="predicted"/>
<dbReference type="Proteomes" id="UP000286246">
    <property type="component" value="Unassembled WGS sequence"/>
</dbReference>
<evidence type="ECO:0000313" key="1">
    <source>
        <dbReference type="EMBL" id="RKE57056.1"/>
    </source>
</evidence>
<reference evidence="1 2" key="1">
    <citation type="submission" date="2018-09" db="EMBL/GenBank/DDBJ databases">
        <title>Genomic Encyclopedia of Type Strains, Phase III (KMG-III): the genomes of soil and plant-associated and newly described type strains.</title>
        <authorList>
            <person name="Whitman W."/>
        </authorList>
    </citation>
    <scope>NUCLEOTIDE SEQUENCE [LARGE SCALE GENOMIC DNA]</scope>
    <source>
        <strain evidence="1 2">CECT 7938</strain>
    </source>
</reference>
<comment type="caution">
    <text evidence="1">The sequence shown here is derived from an EMBL/GenBank/DDBJ whole genome shotgun (WGS) entry which is preliminary data.</text>
</comment>
<dbReference type="EMBL" id="RAPY01000001">
    <property type="protein sequence ID" value="RKE57056.1"/>
    <property type="molecule type" value="Genomic_DNA"/>
</dbReference>
<keyword evidence="2" id="KW-1185">Reference proteome</keyword>
<name>A0A420BKG1_SPHD1</name>